<dbReference type="EC" id="1.14.19.-" evidence="3"/>
<dbReference type="GO" id="GO:0016491">
    <property type="term" value="F:oxidoreductase activity"/>
    <property type="evidence" value="ECO:0007669"/>
    <property type="project" value="UniProtKB-KW"/>
</dbReference>
<dbReference type="PANTHER" id="PTHR19353:SF19">
    <property type="entry name" value="DELTA(5) FATTY ACID DESATURASE C-RELATED"/>
    <property type="match status" value="1"/>
</dbReference>
<feature type="transmembrane region" description="Helical" evidence="1">
    <location>
        <begin position="171"/>
        <end position="189"/>
    </location>
</feature>
<dbReference type="PANTHER" id="PTHR19353">
    <property type="entry name" value="FATTY ACID DESATURASE 2"/>
    <property type="match status" value="1"/>
</dbReference>
<evidence type="ECO:0000259" key="2">
    <source>
        <dbReference type="Pfam" id="PF00487"/>
    </source>
</evidence>
<dbReference type="Pfam" id="PF00487">
    <property type="entry name" value="FA_desaturase"/>
    <property type="match status" value="1"/>
</dbReference>
<dbReference type="RefSeq" id="WP_283223243.1">
    <property type="nucleotide sequence ID" value="NZ_JASGBH010000002.1"/>
</dbReference>
<evidence type="ECO:0000313" key="3">
    <source>
        <dbReference type="EMBL" id="MDI9232836.1"/>
    </source>
</evidence>
<feature type="transmembrane region" description="Helical" evidence="1">
    <location>
        <begin position="195"/>
        <end position="215"/>
    </location>
</feature>
<sequence>MSSNASSKNPISVSAEKKTELYRLTNPPVIAWPTLAILVFIVVGIVGTDTLALQGHVPLWAAAMFNVLFMYPIFHVAHDATHRSASSNVQINDWMGRIALLMIAPQVSLSTFRYSHMIHHRFTNEAKDPDHYAHGPWWNIVFRWMTFDLSYAVYNWRSGDPRGVKTLKDTLPLAAMTVAGVAALVYFGYGWEVVMLWLIPARITTALIGFVFLWLPHLDGDEHGQLQHITTAESTQNNLTAGTTVRMGHEPLMDTLMQWHNYHLIHHLWPTTPSYNHRKVWQLMETELRARDLRIQHGFALIPTFHPGGTTVIGSH</sequence>
<dbReference type="Proteomes" id="UP001431902">
    <property type="component" value="Unassembled WGS sequence"/>
</dbReference>
<accession>A0ABT6X3Z3</accession>
<keyword evidence="3" id="KW-0560">Oxidoreductase</keyword>
<evidence type="ECO:0000256" key="1">
    <source>
        <dbReference type="SAM" id="Phobius"/>
    </source>
</evidence>
<comment type="caution">
    <text evidence="3">The sequence shown here is derived from an EMBL/GenBank/DDBJ whole genome shotgun (WGS) entry which is preliminary data.</text>
</comment>
<reference evidence="3" key="1">
    <citation type="submission" date="2023-05" db="EMBL/GenBank/DDBJ databases">
        <title>Limnohabitans sp. strain HM2-2 Genome sequencing and assembly.</title>
        <authorList>
            <person name="Jung Y."/>
        </authorList>
    </citation>
    <scope>NUCLEOTIDE SEQUENCE</scope>
    <source>
        <strain evidence="3">HM2-2</strain>
    </source>
</reference>
<evidence type="ECO:0000313" key="4">
    <source>
        <dbReference type="Proteomes" id="UP001431902"/>
    </source>
</evidence>
<feature type="domain" description="Fatty acid desaturase" evidence="2">
    <location>
        <begin position="59"/>
        <end position="297"/>
    </location>
</feature>
<dbReference type="InterPro" id="IPR012171">
    <property type="entry name" value="Fatty_acid_desaturase"/>
</dbReference>
<keyword evidence="1" id="KW-0472">Membrane</keyword>
<name>A0ABT6X3Z3_9BURK</name>
<gene>
    <name evidence="3" type="ORF">QLQ16_03205</name>
</gene>
<protein>
    <submittedName>
        <fullName evidence="3">Fatty acid desaturase</fullName>
        <ecNumber evidence="3">1.14.19.-</ecNumber>
    </submittedName>
</protein>
<proteinExistence type="predicted"/>
<organism evidence="3 4">
    <name type="scientific">Limnohabitans lacus</name>
    <dbReference type="NCBI Taxonomy" id="3045173"/>
    <lineage>
        <taxon>Bacteria</taxon>
        <taxon>Pseudomonadati</taxon>
        <taxon>Pseudomonadota</taxon>
        <taxon>Betaproteobacteria</taxon>
        <taxon>Burkholderiales</taxon>
        <taxon>Comamonadaceae</taxon>
        <taxon>Limnohabitans</taxon>
    </lineage>
</organism>
<feature type="transmembrane region" description="Helical" evidence="1">
    <location>
        <begin position="57"/>
        <end position="74"/>
    </location>
</feature>
<keyword evidence="4" id="KW-1185">Reference proteome</keyword>
<keyword evidence="1" id="KW-0812">Transmembrane</keyword>
<dbReference type="EMBL" id="JASGBH010000002">
    <property type="protein sequence ID" value="MDI9232836.1"/>
    <property type="molecule type" value="Genomic_DNA"/>
</dbReference>
<keyword evidence="1" id="KW-1133">Transmembrane helix</keyword>
<dbReference type="InterPro" id="IPR005804">
    <property type="entry name" value="FA_desaturase_dom"/>
</dbReference>
<feature type="transmembrane region" description="Helical" evidence="1">
    <location>
        <begin position="29"/>
        <end position="48"/>
    </location>
</feature>